<dbReference type="Pfam" id="PF07883">
    <property type="entry name" value="Cupin_2"/>
    <property type="match status" value="1"/>
</dbReference>
<dbReference type="CDD" id="cd02230">
    <property type="entry name" value="cupin_HP0902-like"/>
    <property type="match status" value="1"/>
</dbReference>
<reference evidence="2 3" key="1">
    <citation type="submission" date="2019-02" db="EMBL/GenBank/DDBJ databases">
        <title>Deep-cultivation of Planctomycetes and their phenomic and genomic characterization uncovers novel biology.</title>
        <authorList>
            <person name="Wiegand S."/>
            <person name="Jogler M."/>
            <person name="Boedeker C."/>
            <person name="Pinto D."/>
            <person name="Vollmers J."/>
            <person name="Rivas-Marin E."/>
            <person name="Kohn T."/>
            <person name="Peeters S.H."/>
            <person name="Heuer A."/>
            <person name="Rast P."/>
            <person name="Oberbeckmann S."/>
            <person name="Bunk B."/>
            <person name="Jeske O."/>
            <person name="Meyerdierks A."/>
            <person name="Storesund J.E."/>
            <person name="Kallscheuer N."/>
            <person name="Luecker S."/>
            <person name="Lage O.M."/>
            <person name="Pohl T."/>
            <person name="Merkel B.J."/>
            <person name="Hornburger P."/>
            <person name="Mueller R.-W."/>
            <person name="Bruemmer F."/>
            <person name="Labrenz M."/>
            <person name="Spormann A.M."/>
            <person name="Op den Camp H."/>
            <person name="Overmann J."/>
            <person name="Amann R."/>
            <person name="Jetten M.S.M."/>
            <person name="Mascher T."/>
            <person name="Medema M.H."/>
            <person name="Devos D.P."/>
            <person name="Kaster A.-K."/>
            <person name="Ovreas L."/>
            <person name="Rohde M."/>
            <person name="Galperin M.Y."/>
            <person name="Jogler C."/>
        </authorList>
    </citation>
    <scope>NUCLEOTIDE SEQUENCE [LARGE SCALE GENOMIC DNA]</scope>
    <source>
        <strain evidence="2 3">Spa11</strain>
    </source>
</reference>
<keyword evidence="3" id="KW-1185">Reference proteome</keyword>
<dbReference type="InterPro" id="IPR013096">
    <property type="entry name" value="Cupin_2"/>
</dbReference>
<gene>
    <name evidence="2" type="ORF">Spa11_10480</name>
</gene>
<dbReference type="RefSeq" id="WP_145108869.1">
    <property type="nucleotide sequence ID" value="NZ_CP036349.1"/>
</dbReference>
<dbReference type="EMBL" id="CP036349">
    <property type="protein sequence ID" value="QDV72865.1"/>
    <property type="molecule type" value="Genomic_DNA"/>
</dbReference>
<dbReference type="InterPro" id="IPR011051">
    <property type="entry name" value="RmlC_Cupin_sf"/>
</dbReference>
<evidence type="ECO:0000259" key="1">
    <source>
        <dbReference type="Pfam" id="PF07883"/>
    </source>
</evidence>
<organism evidence="2 3">
    <name type="scientific">Botrimarina mediterranea</name>
    <dbReference type="NCBI Taxonomy" id="2528022"/>
    <lineage>
        <taxon>Bacteria</taxon>
        <taxon>Pseudomonadati</taxon>
        <taxon>Planctomycetota</taxon>
        <taxon>Planctomycetia</taxon>
        <taxon>Pirellulales</taxon>
        <taxon>Lacipirellulaceae</taxon>
        <taxon>Botrimarina</taxon>
    </lineage>
</organism>
<evidence type="ECO:0000313" key="3">
    <source>
        <dbReference type="Proteomes" id="UP000316426"/>
    </source>
</evidence>
<dbReference type="PANTHER" id="PTHR37694">
    <property type="entry name" value="SLR8022 PROTEIN"/>
    <property type="match status" value="1"/>
</dbReference>
<accession>A0A518K511</accession>
<protein>
    <submittedName>
        <fullName evidence="2">Cupin domain protein</fullName>
    </submittedName>
</protein>
<evidence type="ECO:0000313" key="2">
    <source>
        <dbReference type="EMBL" id="QDV72865.1"/>
    </source>
</evidence>
<sequence length="107" mass="11044">MAIPHAAPGQTIDVRPLGPALAGTKTSALLKTDSLEVIRLVVPAGKKIPSHKVAGEITVQCLEGRVAFTALGETHELQAGQMLYLPGGADHALEGLEDASVLVTILS</sequence>
<dbReference type="Proteomes" id="UP000316426">
    <property type="component" value="Chromosome"/>
</dbReference>
<name>A0A518K511_9BACT</name>
<feature type="domain" description="Cupin type-2" evidence="1">
    <location>
        <begin position="41"/>
        <end position="103"/>
    </location>
</feature>
<proteinExistence type="predicted"/>
<dbReference type="Gene3D" id="2.60.120.10">
    <property type="entry name" value="Jelly Rolls"/>
    <property type="match status" value="1"/>
</dbReference>
<dbReference type="KEGG" id="bmei:Spa11_10480"/>
<dbReference type="AlphaFoldDB" id="A0A518K511"/>
<dbReference type="InterPro" id="IPR014710">
    <property type="entry name" value="RmlC-like_jellyroll"/>
</dbReference>
<dbReference type="SUPFAM" id="SSF51182">
    <property type="entry name" value="RmlC-like cupins"/>
    <property type="match status" value="1"/>
</dbReference>
<dbReference type="PANTHER" id="PTHR37694:SF1">
    <property type="entry name" value="SLR8022 PROTEIN"/>
    <property type="match status" value="1"/>
</dbReference>